<dbReference type="EMBL" id="CAUYUJ010015018">
    <property type="protein sequence ID" value="CAK0848898.1"/>
    <property type="molecule type" value="Genomic_DNA"/>
</dbReference>
<comment type="caution">
    <text evidence="2">The sequence shown here is derived from an EMBL/GenBank/DDBJ whole genome shotgun (WGS) entry which is preliminary data.</text>
</comment>
<keyword evidence="3" id="KW-1185">Reference proteome</keyword>
<feature type="region of interest" description="Disordered" evidence="1">
    <location>
        <begin position="1"/>
        <end position="31"/>
    </location>
</feature>
<reference evidence="2" key="1">
    <citation type="submission" date="2023-10" db="EMBL/GenBank/DDBJ databases">
        <authorList>
            <person name="Chen Y."/>
            <person name="Shah S."/>
            <person name="Dougan E. K."/>
            <person name="Thang M."/>
            <person name="Chan C."/>
        </authorList>
    </citation>
    <scope>NUCLEOTIDE SEQUENCE [LARGE SCALE GENOMIC DNA]</scope>
</reference>
<evidence type="ECO:0000256" key="1">
    <source>
        <dbReference type="SAM" id="MobiDB-lite"/>
    </source>
</evidence>
<feature type="region of interest" description="Disordered" evidence="1">
    <location>
        <begin position="343"/>
        <end position="487"/>
    </location>
</feature>
<gene>
    <name evidence="2" type="ORF">PCOR1329_LOCUS41731</name>
</gene>
<feature type="compositionally biased region" description="Basic and acidic residues" evidence="1">
    <location>
        <begin position="392"/>
        <end position="406"/>
    </location>
</feature>
<proteinExistence type="predicted"/>
<evidence type="ECO:0000313" key="3">
    <source>
        <dbReference type="Proteomes" id="UP001189429"/>
    </source>
</evidence>
<feature type="compositionally biased region" description="Basic and acidic residues" evidence="1">
    <location>
        <begin position="418"/>
        <end position="433"/>
    </location>
</feature>
<protein>
    <submittedName>
        <fullName evidence="2">Uncharacterized protein</fullName>
    </submittedName>
</protein>
<feature type="compositionally biased region" description="Basic and acidic residues" evidence="1">
    <location>
        <begin position="169"/>
        <end position="190"/>
    </location>
</feature>
<feature type="region of interest" description="Disordered" evidence="1">
    <location>
        <begin position="157"/>
        <end position="192"/>
    </location>
</feature>
<feature type="compositionally biased region" description="Acidic residues" evidence="1">
    <location>
        <begin position="459"/>
        <end position="470"/>
    </location>
</feature>
<name>A0ABN9TS13_9DINO</name>
<organism evidence="2 3">
    <name type="scientific">Prorocentrum cordatum</name>
    <dbReference type="NCBI Taxonomy" id="2364126"/>
    <lineage>
        <taxon>Eukaryota</taxon>
        <taxon>Sar</taxon>
        <taxon>Alveolata</taxon>
        <taxon>Dinophyceae</taxon>
        <taxon>Prorocentrales</taxon>
        <taxon>Prorocentraceae</taxon>
        <taxon>Prorocentrum</taxon>
    </lineage>
</organism>
<evidence type="ECO:0000313" key="2">
    <source>
        <dbReference type="EMBL" id="CAK0848898.1"/>
    </source>
</evidence>
<accession>A0ABN9TS13</accession>
<sequence>MTGSTPKAKMMESGAAESPPKPEPVPRTRYGEEINGALTEALTPLVDDKGWPMHGHALASEMLDRGRVEKLGEVLRAIRQAAPNFSIAPRVVEEVMANIGTAKKDDIKLREVGSWAKGASLRLRTLLLHPAGLARKEKPPNRAPAWWTNLMANESKVPEPKKAALQKSNVKDETKPDKEPKPEEGSKPEDAFTFGCDESIKRAWRCDAFADRFQPEVFNSMTVKPGETYVWAKWADGMEYEVLDCLASTFLEDAGHAPSKTPRGGNILWTGNMDCLQVQVKFVLDRGIKLIQIKRNLKQVTQVSTRAVEEAEAVEFMKDIAKRHCEGRFTAQDAEQLKREKLKELKKRKEKDEKAAALAATSAASSIETQPAETAVRKRPAATPKRACKKAKHEEPDKEAATEEKGAPMNGVENLTIVEKKPEEKPHEGKEEPQPLENPQEAKEGPPEETGEPTSEVVEPIDDDSADDSPDDIREIPPPVTGPWESMTTSLNTMMDEVVECSDFWNNAFDDDDA</sequence>
<dbReference type="Proteomes" id="UP001189429">
    <property type="component" value="Unassembled WGS sequence"/>
</dbReference>